<accession>Q0W092</accession>
<dbReference type="InterPro" id="IPR013785">
    <property type="entry name" value="Aldolase_TIM"/>
</dbReference>
<dbReference type="PANTHER" id="PTHR22893:SF98">
    <property type="entry name" value="OXIDOREDUCTASE"/>
    <property type="match status" value="1"/>
</dbReference>
<dbReference type="GO" id="GO:0010181">
    <property type="term" value="F:FMN binding"/>
    <property type="evidence" value="ECO:0007669"/>
    <property type="project" value="InterPro"/>
</dbReference>
<evidence type="ECO:0000313" key="5">
    <source>
        <dbReference type="EMBL" id="CAJ38201.1"/>
    </source>
</evidence>
<dbReference type="Pfam" id="PF00724">
    <property type="entry name" value="Oxidored_FMN"/>
    <property type="match status" value="1"/>
</dbReference>
<evidence type="ECO:0000259" key="4">
    <source>
        <dbReference type="Pfam" id="PF00724"/>
    </source>
</evidence>
<dbReference type="EMBL" id="AM114193">
    <property type="protein sequence ID" value="CAJ38201.1"/>
    <property type="molecule type" value="Genomic_DNA"/>
</dbReference>
<sequence length="371" mass="40722">MPINVLIIMAADPDLFSPYRMGDLTLPNRIVMAPMTRCLAEEGDVPGHLTVTYYVQRASAGLIISEGSQVSPQGVGYMRTPGIYSEAQVAGWKKVTDAVHRAGGRMFIQLWHVGRVSHPDFLGGALPVAPSALPVEGYVHTPGGKKPIPVPRALRTEEIPDIVEQFRHAAENAKVAGFDGVEIHGANSYLLDQFLRSGSNHRTDQYGGSLENRARLPLEVAKAVIKVWGGDRVGYRISPHMNWNSISDANPRETFSYFTRELDKLGLGYLHLIEPLGGRMGFVPPQERIGPELRRIFKRTFMLNGGYDSESGNAAIARGDADLIAFGVPYLANPDLPERFRQNAPLNEPDVETFYAGGAKGYTDYPALPKK</sequence>
<dbReference type="SUPFAM" id="SSF51395">
    <property type="entry name" value="FMN-linked oxidoreductases"/>
    <property type="match status" value="1"/>
</dbReference>
<protein>
    <submittedName>
        <fullName evidence="5">Predicted FMN oxidoreductase</fullName>
    </submittedName>
</protein>
<dbReference type="STRING" id="351160.RRC510"/>
<gene>
    <name evidence="5" type="ORF">RRC510</name>
</gene>
<organism evidence="5 6">
    <name type="scientific">Methanocella arvoryzae (strain DSM 22066 / NBRC 105507 / MRE50)</name>
    <dbReference type="NCBI Taxonomy" id="351160"/>
    <lineage>
        <taxon>Archaea</taxon>
        <taxon>Methanobacteriati</taxon>
        <taxon>Methanobacteriota</taxon>
        <taxon>Stenosarchaea group</taxon>
        <taxon>Methanomicrobia</taxon>
        <taxon>Methanocellales</taxon>
        <taxon>Methanocellaceae</taxon>
        <taxon>Methanocella</taxon>
    </lineage>
</organism>
<dbReference type="Gene3D" id="3.20.20.70">
    <property type="entry name" value="Aldolase class I"/>
    <property type="match status" value="1"/>
</dbReference>
<comment type="cofactor">
    <cofactor evidence="1">
        <name>FMN</name>
        <dbReference type="ChEBI" id="CHEBI:58210"/>
    </cofactor>
</comment>
<dbReference type="FunFam" id="3.20.20.70:FF:000059">
    <property type="entry name" value="N-ethylmaleimide reductase, FMN-linked"/>
    <property type="match status" value="1"/>
</dbReference>
<dbReference type="KEGG" id="rci:RRC510"/>
<dbReference type="InterPro" id="IPR001155">
    <property type="entry name" value="OxRdtase_FMN_N"/>
</dbReference>
<keyword evidence="3" id="KW-0560">Oxidoreductase</keyword>
<dbReference type="eggNOG" id="arCOG00615">
    <property type="taxonomic scope" value="Archaea"/>
</dbReference>
<keyword evidence="6" id="KW-1185">Reference proteome</keyword>
<dbReference type="AlphaFoldDB" id="Q0W092"/>
<evidence type="ECO:0000256" key="2">
    <source>
        <dbReference type="ARBA" id="ARBA00005979"/>
    </source>
</evidence>
<comment type="similarity">
    <text evidence="2">Belongs to the NADH:flavin oxidoreductase/NADH oxidase family.</text>
</comment>
<evidence type="ECO:0000256" key="1">
    <source>
        <dbReference type="ARBA" id="ARBA00001917"/>
    </source>
</evidence>
<name>Q0W092_METAR</name>
<evidence type="ECO:0000256" key="3">
    <source>
        <dbReference type="ARBA" id="ARBA00023002"/>
    </source>
</evidence>
<dbReference type="CDD" id="cd02933">
    <property type="entry name" value="OYE_like_FMN"/>
    <property type="match status" value="1"/>
</dbReference>
<feature type="domain" description="NADH:flavin oxidoreductase/NADH oxidase N-terminal" evidence="4">
    <location>
        <begin position="14"/>
        <end position="347"/>
    </location>
</feature>
<dbReference type="PATRIC" id="fig|351160.9.peg.70"/>
<dbReference type="Proteomes" id="UP000000663">
    <property type="component" value="Chromosome"/>
</dbReference>
<dbReference type="InterPro" id="IPR045247">
    <property type="entry name" value="Oye-like"/>
</dbReference>
<evidence type="ECO:0000313" key="6">
    <source>
        <dbReference type="Proteomes" id="UP000000663"/>
    </source>
</evidence>
<proteinExistence type="inferred from homology"/>
<dbReference type="PANTHER" id="PTHR22893">
    <property type="entry name" value="NADH OXIDOREDUCTASE-RELATED"/>
    <property type="match status" value="1"/>
</dbReference>
<reference evidence="5 6" key="1">
    <citation type="journal article" date="2006" name="Science">
        <title>Genome of rice cluster I archaea -- the key methane producers in the rice rhizosphere.</title>
        <authorList>
            <person name="Erkel C."/>
            <person name="Kube M."/>
            <person name="Reinhardt R."/>
            <person name="Liesack W."/>
        </authorList>
    </citation>
    <scope>NUCLEOTIDE SEQUENCE [LARGE SCALE GENOMIC DNA]</scope>
    <source>
        <strain evidence="6">DSM 22066 / NBRC 105507 / MRE50</strain>
    </source>
</reference>
<dbReference type="GO" id="GO:0005829">
    <property type="term" value="C:cytosol"/>
    <property type="evidence" value="ECO:0007669"/>
    <property type="project" value="UniProtKB-ARBA"/>
</dbReference>
<dbReference type="GO" id="GO:0016628">
    <property type="term" value="F:oxidoreductase activity, acting on the CH-CH group of donors, NAD or NADP as acceptor"/>
    <property type="evidence" value="ECO:0007669"/>
    <property type="project" value="UniProtKB-ARBA"/>
</dbReference>